<dbReference type="RefSeq" id="WP_380252657.1">
    <property type="nucleotide sequence ID" value="NZ_JBHUII010000007.1"/>
</dbReference>
<comment type="caution">
    <text evidence="1">The sequence shown here is derived from an EMBL/GenBank/DDBJ whole genome shotgun (WGS) entry which is preliminary data.</text>
</comment>
<evidence type="ECO:0000313" key="2">
    <source>
        <dbReference type="Proteomes" id="UP001597294"/>
    </source>
</evidence>
<evidence type="ECO:0008006" key="3">
    <source>
        <dbReference type="Google" id="ProtNLM"/>
    </source>
</evidence>
<protein>
    <recommendedName>
        <fullName evidence="3">Solute-binding protein family 3/N-terminal domain-containing protein</fullName>
    </recommendedName>
</protein>
<accession>A0ABW5BM67</accession>
<dbReference type="EMBL" id="JBHUII010000007">
    <property type="protein sequence ID" value="MFD2206734.1"/>
    <property type="molecule type" value="Genomic_DNA"/>
</dbReference>
<gene>
    <name evidence="1" type="ORF">ACFSKO_13975</name>
</gene>
<evidence type="ECO:0000313" key="1">
    <source>
        <dbReference type="EMBL" id="MFD2206734.1"/>
    </source>
</evidence>
<name>A0ABW5BM67_9PROT</name>
<keyword evidence="2" id="KW-1185">Reference proteome</keyword>
<sequence length="302" mass="35454">MTFGNQHSFFRTKITYAVLVLIILVLYRPQAALSQQTIQIRHSQGDGDIAHSYFSQIISEVLHRTEKEYGSSELKVSVENLTQKRSLHFVEIGKEIDLDWAGTNKERERTLRAIRIPLNLGLLGYRLLVIKKGRRTEFDQITTPQQLKKLIACQGQHWPDSDILEDNGYTVDRTIRFEFMWTMIDKKRCDYFPRAISEGYGETEHFGTNKFLAYDKLLLAYRFPMYFFVNKKDEQLALRFEKGLETMLNDGSLLQLMKEHPATRSAFPLTQYQNSRIFFMQNNFLTPETLNLPNKYWLSLEN</sequence>
<dbReference type="SUPFAM" id="SSF53850">
    <property type="entry name" value="Periplasmic binding protein-like II"/>
    <property type="match status" value="1"/>
</dbReference>
<dbReference type="Proteomes" id="UP001597294">
    <property type="component" value="Unassembled WGS sequence"/>
</dbReference>
<organism evidence="1 2">
    <name type="scientific">Kiloniella antarctica</name>
    <dbReference type="NCBI Taxonomy" id="1550907"/>
    <lineage>
        <taxon>Bacteria</taxon>
        <taxon>Pseudomonadati</taxon>
        <taxon>Pseudomonadota</taxon>
        <taxon>Alphaproteobacteria</taxon>
        <taxon>Rhodospirillales</taxon>
        <taxon>Kiloniellaceae</taxon>
        <taxon>Kiloniella</taxon>
    </lineage>
</organism>
<reference evidence="2" key="1">
    <citation type="journal article" date="2019" name="Int. J. Syst. Evol. Microbiol.">
        <title>The Global Catalogue of Microorganisms (GCM) 10K type strain sequencing project: providing services to taxonomists for standard genome sequencing and annotation.</title>
        <authorList>
            <consortium name="The Broad Institute Genomics Platform"/>
            <consortium name="The Broad Institute Genome Sequencing Center for Infectious Disease"/>
            <person name="Wu L."/>
            <person name="Ma J."/>
        </authorList>
    </citation>
    <scope>NUCLEOTIDE SEQUENCE [LARGE SCALE GENOMIC DNA]</scope>
    <source>
        <strain evidence="2">CGMCC 4.7192</strain>
    </source>
</reference>
<proteinExistence type="predicted"/>